<gene>
    <name evidence="1" type="ORF">DS421_19g651250</name>
</gene>
<protein>
    <submittedName>
        <fullName evidence="1">Uncharacterized protein</fullName>
    </submittedName>
</protein>
<proteinExistence type="predicted"/>
<dbReference type="EMBL" id="CP031001">
    <property type="protein sequence ID" value="QHN77283.1"/>
    <property type="molecule type" value="Genomic_DNA"/>
</dbReference>
<sequence length="96" mass="11125">MPGTIGHVCPPRELRRTRCRMRRVDECRRTLGISLLSYSRNARNLRSRCYCTCYFSNYVQYFDAYVLLHSAACATKITNLSVESVLLGHNKKSFVE</sequence>
<name>A0A6B9V7I0_ARAHY</name>
<organism evidence="1 2">
    <name type="scientific">Arachis hypogaea</name>
    <name type="common">Peanut</name>
    <dbReference type="NCBI Taxonomy" id="3818"/>
    <lineage>
        <taxon>Eukaryota</taxon>
        <taxon>Viridiplantae</taxon>
        <taxon>Streptophyta</taxon>
        <taxon>Embryophyta</taxon>
        <taxon>Tracheophyta</taxon>
        <taxon>Spermatophyta</taxon>
        <taxon>Magnoliopsida</taxon>
        <taxon>eudicotyledons</taxon>
        <taxon>Gunneridae</taxon>
        <taxon>Pentapetalae</taxon>
        <taxon>rosids</taxon>
        <taxon>fabids</taxon>
        <taxon>Fabales</taxon>
        <taxon>Fabaceae</taxon>
        <taxon>Papilionoideae</taxon>
        <taxon>50 kb inversion clade</taxon>
        <taxon>dalbergioids sensu lato</taxon>
        <taxon>Dalbergieae</taxon>
        <taxon>Pterocarpus clade</taxon>
        <taxon>Arachis</taxon>
    </lineage>
</organism>
<reference evidence="1 2" key="1">
    <citation type="submission" date="2020-01" db="EMBL/GenBank/DDBJ databases">
        <title>Genome sequence of Arachis hypogaea, cultivar Shitouqi.</title>
        <authorList>
            <person name="Zhuang W."/>
            <person name="Chen H."/>
            <person name="Varshney R."/>
            <person name="Wang D."/>
            <person name="Ming R."/>
        </authorList>
    </citation>
    <scope>NUCLEOTIDE SEQUENCE [LARGE SCALE GENOMIC DNA]</scope>
    <source>
        <tissue evidence="1">Young leaf</tissue>
    </source>
</reference>
<evidence type="ECO:0000313" key="1">
    <source>
        <dbReference type="EMBL" id="QHN77283.1"/>
    </source>
</evidence>
<accession>A0A6B9V7I0</accession>
<evidence type="ECO:0000313" key="2">
    <source>
        <dbReference type="Proteomes" id="UP000464620"/>
    </source>
</evidence>
<dbReference type="Proteomes" id="UP000464620">
    <property type="component" value="Chromosome B09"/>
</dbReference>
<dbReference type="AlphaFoldDB" id="A0A6B9V7I0"/>